<feature type="transmembrane region" description="Helical" evidence="8">
    <location>
        <begin position="265"/>
        <end position="284"/>
    </location>
</feature>
<comment type="caution">
    <text evidence="9">The sequence shown here is derived from an EMBL/GenBank/DDBJ whole genome shotgun (WGS) entry which is preliminary data.</text>
</comment>
<name>A0A134AL86_9FIRM</name>
<keyword evidence="7 8" id="KW-0472">Membrane</keyword>
<evidence type="ECO:0000256" key="2">
    <source>
        <dbReference type="ARBA" id="ARBA00009773"/>
    </source>
</evidence>
<dbReference type="OrthoDB" id="9793390at2"/>
<evidence type="ECO:0000313" key="10">
    <source>
        <dbReference type="Proteomes" id="UP000070442"/>
    </source>
</evidence>
<feature type="transmembrane region" description="Helical" evidence="8">
    <location>
        <begin position="7"/>
        <end position="26"/>
    </location>
</feature>
<feature type="transmembrane region" description="Helical" evidence="8">
    <location>
        <begin position="153"/>
        <end position="175"/>
    </location>
</feature>
<evidence type="ECO:0000256" key="6">
    <source>
        <dbReference type="ARBA" id="ARBA00022989"/>
    </source>
</evidence>
<dbReference type="STRING" id="755172.HMPREF1863_00184"/>
<evidence type="ECO:0008006" key="11">
    <source>
        <dbReference type="Google" id="ProtNLM"/>
    </source>
</evidence>
<comment type="subcellular location">
    <subcellularLocation>
        <location evidence="1">Cell membrane</location>
        <topology evidence="1">Multi-pass membrane protein</topology>
    </subcellularLocation>
</comment>
<evidence type="ECO:0000256" key="5">
    <source>
        <dbReference type="ARBA" id="ARBA00022692"/>
    </source>
</evidence>
<accession>A0A134AL86</accession>
<evidence type="ECO:0000256" key="1">
    <source>
        <dbReference type="ARBA" id="ARBA00004651"/>
    </source>
</evidence>
<evidence type="ECO:0000256" key="3">
    <source>
        <dbReference type="ARBA" id="ARBA00022448"/>
    </source>
</evidence>
<proteinExistence type="inferred from homology"/>
<reference evidence="10" key="1">
    <citation type="submission" date="2016-01" db="EMBL/GenBank/DDBJ databases">
        <authorList>
            <person name="Mitreva M."/>
            <person name="Pepin K.H."/>
            <person name="Mihindukulasuriya K.A."/>
            <person name="Fulton R."/>
            <person name="Fronick C."/>
            <person name="O'Laughlin M."/>
            <person name="Miner T."/>
            <person name="Herter B."/>
            <person name="Rosa B.A."/>
            <person name="Cordes M."/>
            <person name="Tomlinson C."/>
            <person name="Wollam A."/>
            <person name="Palsikar V.B."/>
            <person name="Mardis E.R."/>
            <person name="Wilson R.K."/>
        </authorList>
    </citation>
    <scope>NUCLEOTIDE SEQUENCE [LARGE SCALE GENOMIC DNA]</scope>
    <source>
        <strain evidence="10">DNF00729</strain>
    </source>
</reference>
<keyword evidence="10" id="KW-1185">Reference proteome</keyword>
<protein>
    <recommendedName>
        <fullName evidence="11">ATP synthase F0, A subunit</fullName>
    </recommendedName>
</protein>
<feature type="transmembrane region" description="Helical" evidence="8">
    <location>
        <begin position="32"/>
        <end position="52"/>
    </location>
</feature>
<comment type="similarity">
    <text evidence="2">Belongs to the autoinducer-2 exporter (AI-2E) (TC 2.A.86) family.</text>
</comment>
<dbReference type="Proteomes" id="UP000070442">
    <property type="component" value="Unassembled WGS sequence"/>
</dbReference>
<dbReference type="PANTHER" id="PTHR21716:SF53">
    <property type="entry name" value="PERMEASE PERM-RELATED"/>
    <property type="match status" value="1"/>
</dbReference>
<feature type="transmembrane region" description="Helical" evidence="8">
    <location>
        <begin position="239"/>
        <end position="258"/>
    </location>
</feature>
<evidence type="ECO:0000256" key="7">
    <source>
        <dbReference type="ARBA" id="ARBA00023136"/>
    </source>
</evidence>
<dbReference type="GO" id="GO:0005886">
    <property type="term" value="C:plasma membrane"/>
    <property type="evidence" value="ECO:0007669"/>
    <property type="project" value="UniProtKB-SubCell"/>
</dbReference>
<feature type="transmembrane region" description="Helical" evidence="8">
    <location>
        <begin position="304"/>
        <end position="333"/>
    </location>
</feature>
<dbReference type="RefSeq" id="WP_068366333.1">
    <property type="nucleotide sequence ID" value="NZ_CAMQER010000001.1"/>
</dbReference>
<keyword evidence="4" id="KW-1003">Cell membrane</keyword>
<dbReference type="InterPro" id="IPR002549">
    <property type="entry name" value="AI-2E-like"/>
</dbReference>
<gene>
    <name evidence="9" type="ORF">HMPREF1863_00184</name>
</gene>
<dbReference type="PANTHER" id="PTHR21716">
    <property type="entry name" value="TRANSMEMBRANE PROTEIN"/>
    <property type="match status" value="1"/>
</dbReference>
<dbReference type="AlphaFoldDB" id="A0A134AL86"/>
<evidence type="ECO:0000256" key="8">
    <source>
        <dbReference type="SAM" id="Phobius"/>
    </source>
</evidence>
<keyword evidence="3" id="KW-0813">Transport</keyword>
<dbReference type="Pfam" id="PF01594">
    <property type="entry name" value="AI-2E_transport"/>
    <property type="match status" value="1"/>
</dbReference>
<sequence>MIKNKPFTTLVNIALVLLIILLFSMTRQFLSPIYNIFLFLITPLILAIYIFYAFRPIRNKLAEWTKKPGLSAIITFFLFIAFAVGLFYVTFSMIYDQAQSFLRNVNMNVLLQYSDTDIYKELSQYIPLGSYIDKFEGWLQGMAGDIPNLLTKLFSNIGTIGSLLLLIILGLFYLLKDEENAVKTIHYLARGKYYDRIMEVLSQIHNTLEIYISGQILVACVLGVLMFIGYAIIGLPYKLSLAAIALVFNFIPFIGPFLAAAPAVLVGLTISPSMVVKVIIVSVVVQQLEGNVITPNIMGSKLNIHPFVVIVAVMVSANLFGVLGALIASPLYMCIKIIIKGIRNEKFDSQNQCVIPLDTDKAKS</sequence>
<evidence type="ECO:0000256" key="4">
    <source>
        <dbReference type="ARBA" id="ARBA00022475"/>
    </source>
</evidence>
<feature type="transmembrane region" description="Helical" evidence="8">
    <location>
        <begin position="73"/>
        <end position="95"/>
    </location>
</feature>
<organism evidence="9 10">
    <name type="scientific">Aedoeadaptatus coxii</name>
    <dbReference type="NCBI Taxonomy" id="755172"/>
    <lineage>
        <taxon>Bacteria</taxon>
        <taxon>Bacillati</taxon>
        <taxon>Bacillota</taxon>
        <taxon>Tissierellia</taxon>
        <taxon>Tissierellales</taxon>
        <taxon>Peptoniphilaceae</taxon>
        <taxon>Aedoeadaptatus</taxon>
    </lineage>
</organism>
<evidence type="ECO:0000313" key="9">
    <source>
        <dbReference type="EMBL" id="KXB68471.1"/>
    </source>
</evidence>
<keyword evidence="6 8" id="KW-1133">Transmembrane helix</keyword>
<dbReference type="EMBL" id="LSDG01000002">
    <property type="protein sequence ID" value="KXB68471.1"/>
    <property type="molecule type" value="Genomic_DNA"/>
</dbReference>
<keyword evidence="5 8" id="KW-0812">Transmembrane</keyword>
<feature type="transmembrane region" description="Helical" evidence="8">
    <location>
        <begin position="210"/>
        <end position="233"/>
    </location>
</feature>
<dbReference type="PATRIC" id="fig|755172.3.peg.177"/>